<evidence type="ECO:0000256" key="2">
    <source>
        <dbReference type="ARBA" id="ARBA00022692"/>
    </source>
</evidence>
<evidence type="ECO:0000259" key="10">
    <source>
        <dbReference type="SMART" id="SM00179"/>
    </source>
</evidence>
<dbReference type="PANTHER" id="PTHR24039:SF28">
    <property type="entry name" value="EGF-LIKE DOMAIN-CONTAINING PROTEIN"/>
    <property type="match status" value="1"/>
</dbReference>
<feature type="disulfide bond" evidence="9">
    <location>
        <begin position="138"/>
        <end position="153"/>
    </location>
</feature>
<dbReference type="EnsemblMetazoa" id="XM_022816627">
    <property type="protein sequence ID" value="XP_022672362"/>
    <property type="gene ID" value="LOC111255014"/>
</dbReference>
<dbReference type="Gene3D" id="2.120.10.30">
    <property type="entry name" value="TolB, C-terminal domain"/>
    <property type="match status" value="1"/>
</dbReference>
<feature type="domain" description="EGF-like calcium-binding" evidence="10">
    <location>
        <begin position="262"/>
        <end position="320"/>
    </location>
</feature>
<evidence type="ECO:0000256" key="4">
    <source>
        <dbReference type="ARBA" id="ARBA00022737"/>
    </source>
</evidence>
<dbReference type="EnsemblMetazoa" id="XM_022816623">
    <property type="protein sequence ID" value="XP_022672358"/>
    <property type="gene ID" value="LOC111255014"/>
</dbReference>
<dbReference type="InterPro" id="IPR049883">
    <property type="entry name" value="NOTCH1_EGF-like"/>
</dbReference>
<dbReference type="PROSITE" id="PS01187">
    <property type="entry name" value="EGF_CA"/>
    <property type="match status" value="1"/>
</dbReference>
<dbReference type="Pfam" id="PF07645">
    <property type="entry name" value="EGF_CA"/>
    <property type="match status" value="1"/>
</dbReference>
<dbReference type="AlphaFoldDB" id="A0A7M7KXP3"/>
<evidence type="ECO:0000256" key="7">
    <source>
        <dbReference type="ARBA" id="ARBA00023157"/>
    </source>
</evidence>
<dbReference type="RefSeq" id="XP_022672361.1">
    <property type="nucleotide sequence ID" value="XM_022816626.1"/>
</dbReference>
<dbReference type="SUPFAM" id="SSF57424">
    <property type="entry name" value="LDL receptor-like module"/>
    <property type="match status" value="1"/>
</dbReference>
<dbReference type="FunFam" id="2.10.25.10:FF:000038">
    <property type="entry name" value="Fibrillin 2"/>
    <property type="match status" value="1"/>
</dbReference>
<keyword evidence="3" id="KW-0732">Signal</keyword>
<dbReference type="KEGG" id="vde:111255014"/>
<dbReference type="PANTHER" id="PTHR24039">
    <property type="entry name" value="FIBRILLIN-RELATED"/>
    <property type="match status" value="1"/>
</dbReference>
<keyword evidence="2" id="KW-0812">Transmembrane</keyword>
<dbReference type="EnsemblMetazoa" id="XM_022816626">
    <property type="protein sequence ID" value="XP_022672361"/>
    <property type="gene ID" value="LOC111255014"/>
</dbReference>
<sequence length="707" mass="80104">MTDLYTTRLCHLPRQFSSSYHRSPATVTAPTPFENRVLLRELLRKSVDCRIRFKTGKSTLNAQTMASVVELRSHVRTKTGIRMRSCLLMALLVAATKANFLDSESRNKSALQFLCLNKKQDFFMCSSKSQCINKKAVCDGGKDCSDNSDEEACRCVNRSDCPMRQKCQKNLDLARSECIDDVQCPTGKQFNGEQCEDIDECQVEKNICPNNSSCVNFEGGYTCIHCPKGYKPYMHDWRDFISANNSFSEPHDVLRGLYLCGDDNECSNADQCREISGNIYDQTRKTYCVNQVGNFSCECPPNHARVYTEYSDGSADDVCRAIGDVPQIAIAENYSISLYDLRSRKQLKKIPVKEQVVDIVAFRETIFYAYPEQIWEYHMASESHVLLLDFSKNAEFSSEIKQLALDWENLRIYCLTGDAVVIVNLSGEGGKLFEHRGNISSLIVDPNARYLFYCEHGFVKRAHLDGNVSSPSIIFQAIPSVNDFRYNNEETLALDPNLQYLYYIYNRVLYTFDYKGEYAVVLTTQAPYIRLEPFENRLYAIYQSGVKGLVSMPRIGYSVGNLENGASVIVFYESAPHAIFVMHSSKQPSGSSNRPCTKDEHVCSEMSWCFPLPSEITPSYRCLCDPAHESGTGDQHNTKNKRNCIPLELHQLRPKITSDPDDLVSASISLAVSSHFVKVPSWGRPFHVNLINIFTFLAVFVIGRLFE</sequence>
<dbReference type="RefSeq" id="XP_022672362.1">
    <property type="nucleotide sequence ID" value="XM_022816627.1"/>
</dbReference>
<keyword evidence="1" id="KW-0245">EGF-like domain</keyword>
<accession>A0A7M7KXP3</accession>
<dbReference type="PROSITE" id="PS50068">
    <property type="entry name" value="LDLRA_2"/>
    <property type="match status" value="1"/>
</dbReference>
<proteinExistence type="predicted"/>
<dbReference type="InParanoid" id="A0A7M7KXP3"/>
<evidence type="ECO:0000256" key="6">
    <source>
        <dbReference type="ARBA" id="ARBA00022989"/>
    </source>
</evidence>
<dbReference type="InterPro" id="IPR001881">
    <property type="entry name" value="EGF-like_Ca-bd_dom"/>
</dbReference>
<evidence type="ECO:0000256" key="3">
    <source>
        <dbReference type="ARBA" id="ARBA00022729"/>
    </source>
</evidence>
<dbReference type="GO" id="GO:0005509">
    <property type="term" value="F:calcium ion binding"/>
    <property type="evidence" value="ECO:0007669"/>
    <property type="project" value="InterPro"/>
</dbReference>
<dbReference type="EnsemblMetazoa" id="XM_022816624">
    <property type="protein sequence ID" value="XP_022672359"/>
    <property type="gene ID" value="LOC111255014"/>
</dbReference>
<dbReference type="RefSeq" id="XP_022672358.1">
    <property type="nucleotide sequence ID" value="XM_022816623.1"/>
</dbReference>
<keyword evidence="6" id="KW-1133">Transmembrane helix</keyword>
<reference evidence="11" key="1">
    <citation type="submission" date="2021-01" db="UniProtKB">
        <authorList>
            <consortium name="EnsemblMetazoa"/>
        </authorList>
    </citation>
    <scope>IDENTIFICATION</scope>
</reference>
<dbReference type="RefSeq" id="XP_022672363.1">
    <property type="nucleotide sequence ID" value="XM_022816628.1"/>
</dbReference>
<dbReference type="OrthoDB" id="4062651at2759"/>
<dbReference type="InterPro" id="IPR011042">
    <property type="entry name" value="6-blade_b-propeller_TolB-like"/>
</dbReference>
<name>A0A7M7KXP3_VARDE</name>
<keyword evidence="6" id="KW-0472">Membrane</keyword>
<evidence type="ECO:0000256" key="5">
    <source>
        <dbReference type="ARBA" id="ARBA00022837"/>
    </source>
</evidence>
<evidence type="ECO:0000256" key="9">
    <source>
        <dbReference type="PROSITE-ProRule" id="PRU00124"/>
    </source>
</evidence>
<keyword evidence="8" id="KW-0325">Glycoprotein</keyword>
<evidence type="ECO:0000256" key="8">
    <source>
        <dbReference type="ARBA" id="ARBA00023180"/>
    </source>
</evidence>
<dbReference type="Proteomes" id="UP000594260">
    <property type="component" value="Unplaced"/>
</dbReference>
<dbReference type="CDD" id="cd00112">
    <property type="entry name" value="LDLa"/>
    <property type="match status" value="1"/>
</dbReference>
<evidence type="ECO:0000256" key="1">
    <source>
        <dbReference type="ARBA" id="ARBA00022536"/>
    </source>
</evidence>
<evidence type="ECO:0000313" key="11">
    <source>
        <dbReference type="EnsemblMetazoa" id="XP_022672363"/>
    </source>
</evidence>
<keyword evidence="5" id="KW-0106">Calcium</keyword>
<dbReference type="SMART" id="SM00192">
    <property type="entry name" value="LDLa"/>
    <property type="match status" value="1"/>
</dbReference>
<dbReference type="CDD" id="cd00054">
    <property type="entry name" value="EGF_CA"/>
    <property type="match status" value="1"/>
</dbReference>
<dbReference type="Pfam" id="PF00057">
    <property type="entry name" value="Ldl_recept_a"/>
    <property type="match status" value="1"/>
</dbReference>
<keyword evidence="4" id="KW-0677">Repeat</keyword>
<dbReference type="SMART" id="SM00179">
    <property type="entry name" value="EGF_CA"/>
    <property type="match status" value="2"/>
</dbReference>
<dbReference type="GeneID" id="111255014"/>
<dbReference type="Gene3D" id="2.10.25.10">
    <property type="entry name" value="Laminin"/>
    <property type="match status" value="1"/>
</dbReference>
<protein>
    <recommendedName>
        <fullName evidence="10">EGF-like calcium-binding domain-containing protein</fullName>
    </recommendedName>
</protein>
<keyword evidence="7 9" id="KW-1015">Disulfide bond</keyword>
<dbReference type="InterPro" id="IPR036055">
    <property type="entry name" value="LDL_receptor-like_sf"/>
</dbReference>
<evidence type="ECO:0000313" key="12">
    <source>
        <dbReference type="Proteomes" id="UP000594260"/>
    </source>
</evidence>
<dbReference type="InterPro" id="IPR023415">
    <property type="entry name" value="LDLR_class-A_CS"/>
</dbReference>
<dbReference type="Gene3D" id="4.10.400.10">
    <property type="entry name" value="Low-density Lipoprotein Receptor"/>
    <property type="match status" value="1"/>
</dbReference>
<dbReference type="SUPFAM" id="SSF57196">
    <property type="entry name" value="EGF/Laminin"/>
    <property type="match status" value="1"/>
</dbReference>
<comment type="caution">
    <text evidence="9">Lacks conserved residue(s) required for the propagation of feature annotation.</text>
</comment>
<dbReference type="InterPro" id="IPR018097">
    <property type="entry name" value="EGF_Ca-bd_CS"/>
</dbReference>
<dbReference type="RefSeq" id="XP_022672359.1">
    <property type="nucleotide sequence ID" value="XM_022816624.1"/>
</dbReference>
<dbReference type="InterPro" id="IPR002172">
    <property type="entry name" value="LDrepeatLR_classA_rpt"/>
</dbReference>
<organism evidence="11 12">
    <name type="scientific">Varroa destructor</name>
    <name type="common">Honeybee mite</name>
    <dbReference type="NCBI Taxonomy" id="109461"/>
    <lineage>
        <taxon>Eukaryota</taxon>
        <taxon>Metazoa</taxon>
        <taxon>Ecdysozoa</taxon>
        <taxon>Arthropoda</taxon>
        <taxon>Chelicerata</taxon>
        <taxon>Arachnida</taxon>
        <taxon>Acari</taxon>
        <taxon>Parasitiformes</taxon>
        <taxon>Mesostigmata</taxon>
        <taxon>Gamasina</taxon>
        <taxon>Dermanyssoidea</taxon>
        <taxon>Varroidae</taxon>
        <taxon>Varroa</taxon>
    </lineage>
</organism>
<dbReference type="SUPFAM" id="SSF63825">
    <property type="entry name" value="YWTD domain"/>
    <property type="match status" value="1"/>
</dbReference>
<dbReference type="PROSITE" id="PS01209">
    <property type="entry name" value="LDLRA_1"/>
    <property type="match status" value="1"/>
</dbReference>
<keyword evidence="12" id="KW-1185">Reference proteome</keyword>
<feature type="domain" description="EGF-like calcium-binding" evidence="10">
    <location>
        <begin position="197"/>
        <end position="238"/>
    </location>
</feature>
<dbReference type="EnsemblMetazoa" id="XM_022816628">
    <property type="protein sequence ID" value="XP_022672363"/>
    <property type="gene ID" value="LOC111255014"/>
</dbReference>